<evidence type="ECO:0000313" key="3">
    <source>
        <dbReference type="EMBL" id="RST93070.1"/>
    </source>
</evidence>
<dbReference type="PANTHER" id="PTHR30185:SF15">
    <property type="entry name" value="CRYPTIC BETA-GLUCOSIDE BGL OPERON ANTITERMINATOR"/>
    <property type="match status" value="1"/>
</dbReference>
<evidence type="ECO:0000256" key="1">
    <source>
        <dbReference type="ARBA" id="ARBA00022737"/>
    </source>
</evidence>
<dbReference type="InterPro" id="IPR004341">
    <property type="entry name" value="CAT_RNA-bd_dom"/>
</dbReference>
<dbReference type="AlphaFoldDB" id="A0A429ZH94"/>
<organism evidence="3 4">
    <name type="scientific">Vagococcus salmoninarum</name>
    <dbReference type="NCBI Taxonomy" id="2739"/>
    <lineage>
        <taxon>Bacteria</taxon>
        <taxon>Bacillati</taxon>
        <taxon>Bacillota</taxon>
        <taxon>Bacilli</taxon>
        <taxon>Lactobacillales</taxon>
        <taxon>Enterococcaceae</taxon>
        <taxon>Vagococcus</taxon>
    </lineage>
</organism>
<reference evidence="3 4" key="1">
    <citation type="submission" date="2017-05" db="EMBL/GenBank/DDBJ databases">
        <title>Vagococcus spp. assemblies.</title>
        <authorList>
            <person name="Gulvik C.A."/>
        </authorList>
    </citation>
    <scope>NUCLEOTIDE SEQUENCE [LARGE SCALE GENOMIC DNA]</scope>
    <source>
        <strain evidence="3 4">NCFB 2777</strain>
    </source>
</reference>
<protein>
    <submittedName>
        <fullName evidence="3">Transcription antiterminator BglG</fullName>
    </submittedName>
</protein>
<dbReference type="InterPro" id="IPR050661">
    <property type="entry name" value="BglG_antiterminators"/>
</dbReference>
<dbReference type="Proteomes" id="UP000287239">
    <property type="component" value="Unassembled WGS sequence"/>
</dbReference>
<feature type="domain" description="PRD" evidence="2">
    <location>
        <begin position="65"/>
        <end position="170"/>
    </location>
</feature>
<dbReference type="InterPro" id="IPR036634">
    <property type="entry name" value="PRD_sf"/>
</dbReference>
<keyword evidence="1" id="KW-0677">Repeat</keyword>
<dbReference type="RefSeq" id="WP_126781582.1">
    <property type="nucleotide sequence ID" value="NZ_NGJU01000020.1"/>
</dbReference>
<gene>
    <name evidence="3" type="ORF">CBF35_12405</name>
</gene>
<dbReference type="SUPFAM" id="SSF50151">
    <property type="entry name" value="SacY-like RNA-binding domain"/>
    <property type="match status" value="1"/>
</dbReference>
<dbReference type="PROSITE" id="PS51372">
    <property type="entry name" value="PRD_2"/>
    <property type="match status" value="2"/>
</dbReference>
<evidence type="ECO:0000259" key="2">
    <source>
        <dbReference type="PROSITE" id="PS51372"/>
    </source>
</evidence>
<dbReference type="PANTHER" id="PTHR30185">
    <property type="entry name" value="CRYPTIC BETA-GLUCOSIDE BGL OPERON ANTITERMINATOR"/>
    <property type="match status" value="1"/>
</dbReference>
<dbReference type="Pfam" id="PF00874">
    <property type="entry name" value="PRD"/>
    <property type="match status" value="2"/>
</dbReference>
<dbReference type="Gene3D" id="2.30.24.10">
    <property type="entry name" value="CAT RNA-binding domain"/>
    <property type="match status" value="1"/>
</dbReference>
<dbReference type="InterPro" id="IPR036650">
    <property type="entry name" value="CAT_RNA-bd_dom_sf"/>
</dbReference>
<dbReference type="EMBL" id="NGJU01000020">
    <property type="protein sequence ID" value="RST93070.1"/>
    <property type="molecule type" value="Genomic_DNA"/>
</dbReference>
<sequence length="280" mass="32610">MIIEKVYNNNIVLSHNSEQHEVIVMGRGLAFQKQKGDLLDPDLIEKTFVIDNSDELSKLQHLMKHIDLAEVDLTKEVILLAEAALERTFSDSIYLTLTDHLHYSIERAREGIFIPNPLLFEIKRFYPKEFKVAQQSLTMIEERFDLAFPESEAAFIALHLANSTETHEGLAITMKSTEIVRDILSIISTFFGMIFDETSLNYTRMVTHLQYFVQRILTDQSYLEEDEFLYELVQSKYPQAFKCGLRIKAYLENNRNLEVREAEMIYLVIHINRVVHSSDQ</sequence>
<dbReference type="InterPro" id="IPR011608">
    <property type="entry name" value="PRD"/>
</dbReference>
<keyword evidence="4" id="KW-1185">Reference proteome</keyword>
<dbReference type="Gene3D" id="1.10.1790.10">
    <property type="entry name" value="PRD domain"/>
    <property type="match status" value="2"/>
</dbReference>
<evidence type="ECO:0000313" key="4">
    <source>
        <dbReference type="Proteomes" id="UP000287239"/>
    </source>
</evidence>
<dbReference type="OrthoDB" id="9813552at2"/>
<name>A0A429ZH94_9ENTE</name>
<comment type="caution">
    <text evidence="3">The sequence shown here is derived from an EMBL/GenBank/DDBJ whole genome shotgun (WGS) entry which is preliminary data.</text>
</comment>
<accession>A0A429ZH94</accession>
<feature type="domain" description="PRD" evidence="2">
    <location>
        <begin position="171"/>
        <end position="280"/>
    </location>
</feature>
<dbReference type="GO" id="GO:0003723">
    <property type="term" value="F:RNA binding"/>
    <property type="evidence" value="ECO:0007669"/>
    <property type="project" value="InterPro"/>
</dbReference>
<dbReference type="SUPFAM" id="SSF63520">
    <property type="entry name" value="PTS-regulatory domain, PRD"/>
    <property type="match status" value="2"/>
</dbReference>
<dbReference type="SMART" id="SM01061">
    <property type="entry name" value="CAT_RBD"/>
    <property type="match status" value="1"/>
</dbReference>
<dbReference type="GO" id="GO:0006355">
    <property type="term" value="P:regulation of DNA-templated transcription"/>
    <property type="evidence" value="ECO:0007669"/>
    <property type="project" value="InterPro"/>
</dbReference>
<dbReference type="GeneID" id="98569143"/>
<dbReference type="Pfam" id="PF03123">
    <property type="entry name" value="CAT_RBD"/>
    <property type="match status" value="1"/>
</dbReference>
<dbReference type="NCBIfam" id="NF046042">
    <property type="entry name" value="LicT"/>
    <property type="match status" value="1"/>
</dbReference>
<proteinExistence type="predicted"/>